<reference evidence="2 3" key="1">
    <citation type="submission" date="2014-02" db="EMBL/GenBank/DDBJ databases">
        <title>The genome sequence of the entomopathogenic fungus Metarhizium robertsii ARSEF 2575.</title>
        <authorList>
            <person name="Giuliano Garisto Donzelli B."/>
            <person name="Roe B.A."/>
            <person name="Macmil S.L."/>
            <person name="Krasnoff S.B."/>
            <person name="Gibson D.M."/>
        </authorList>
    </citation>
    <scope>NUCLEOTIDE SEQUENCE [LARGE SCALE GENOMIC DNA]</scope>
    <source>
        <strain evidence="2 3">ARSEF 2575</strain>
    </source>
</reference>
<evidence type="ECO:0000313" key="3">
    <source>
        <dbReference type="Proteomes" id="UP000030151"/>
    </source>
</evidence>
<dbReference type="OrthoDB" id="15108at2759"/>
<keyword evidence="1" id="KW-0812">Transmembrane</keyword>
<evidence type="ECO:0008006" key="4">
    <source>
        <dbReference type="Google" id="ProtNLM"/>
    </source>
</evidence>
<protein>
    <recommendedName>
        <fullName evidence="4">NADH:ubiquinone oxidoreductase 6.6kD subunit</fullName>
    </recommendedName>
</protein>
<comment type="caution">
    <text evidence="2">The sequence shown here is derived from an EMBL/GenBank/DDBJ whole genome shotgun (WGS) entry which is preliminary data.</text>
</comment>
<dbReference type="PANTHER" id="PTHR39476">
    <property type="entry name" value="NADH:UBIQUINONE OXIDOREDUCTASE 6.6KD SUBUNIT"/>
    <property type="match status" value="1"/>
</dbReference>
<gene>
    <name evidence="2" type="ORF">X797_009562</name>
</gene>
<evidence type="ECO:0000313" key="2">
    <source>
        <dbReference type="EMBL" id="EXU97285.1"/>
    </source>
</evidence>
<accession>A0A014QUM7</accession>
<dbReference type="PANTHER" id="PTHR39476:SF1">
    <property type="entry name" value="NADH DEHYDROGENASE [UBIQUINONE] 1 BETA SUBCOMPLEX SUBUNIT 4"/>
    <property type="match status" value="1"/>
</dbReference>
<keyword evidence="1" id="KW-1133">Transmembrane helix</keyword>
<proteinExistence type="predicted"/>
<dbReference type="Proteomes" id="UP000030151">
    <property type="component" value="Unassembled WGS sequence"/>
</dbReference>
<feature type="transmembrane region" description="Helical" evidence="1">
    <location>
        <begin position="32"/>
        <end position="52"/>
    </location>
</feature>
<dbReference type="eggNOG" id="ENOG502S8RT">
    <property type="taxonomic scope" value="Eukaryota"/>
</dbReference>
<sequence>MAHLNVKPDPAYLKHQAMQKTRHHFFRWTPRTARITFMYVAVVPAIFGYVAYKTDGLYNFRAKRRGDTIYER</sequence>
<dbReference type="EMBL" id="JELW01000038">
    <property type="protein sequence ID" value="EXU97285.1"/>
    <property type="molecule type" value="Genomic_DNA"/>
</dbReference>
<dbReference type="AlphaFoldDB" id="A0A014QUM7"/>
<name>A0A014QUM7_9HYPO</name>
<evidence type="ECO:0000256" key="1">
    <source>
        <dbReference type="SAM" id="Phobius"/>
    </source>
</evidence>
<organism evidence="2 3">
    <name type="scientific">Metarhizium robertsii</name>
    <dbReference type="NCBI Taxonomy" id="568076"/>
    <lineage>
        <taxon>Eukaryota</taxon>
        <taxon>Fungi</taxon>
        <taxon>Dikarya</taxon>
        <taxon>Ascomycota</taxon>
        <taxon>Pezizomycotina</taxon>
        <taxon>Sordariomycetes</taxon>
        <taxon>Hypocreomycetidae</taxon>
        <taxon>Hypocreales</taxon>
        <taxon>Clavicipitaceae</taxon>
        <taxon>Metarhizium</taxon>
    </lineage>
</organism>
<dbReference type="HOGENOM" id="CLU_183941_2_0_1"/>
<keyword evidence="1" id="KW-0472">Membrane</keyword>